<accession>A0ABW4FWB7</accession>
<evidence type="ECO:0000313" key="1">
    <source>
        <dbReference type="EMBL" id="MFD1534844.1"/>
    </source>
</evidence>
<protein>
    <submittedName>
        <fullName evidence="1">Tetratricopeptide repeat protein</fullName>
    </submittedName>
</protein>
<dbReference type="RefSeq" id="WP_343982861.1">
    <property type="nucleotide sequence ID" value="NZ_JBHUCP010000045.1"/>
</dbReference>
<reference evidence="2" key="1">
    <citation type="journal article" date="2019" name="Int. J. Syst. Evol. Microbiol.">
        <title>The Global Catalogue of Microorganisms (GCM) 10K type strain sequencing project: providing services to taxonomists for standard genome sequencing and annotation.</title>
        <authorList>
            <consortium name="The Broad Institute Genomics Platform"/>
            <consortium name="The Broad Institute Genome Sequencing Center for Infectious Disease"/>
            <person name="Wu L."/>
            <person name="Ma J."/>
        </authorList>
    </citation>
    <scope>NUCLEOTIDE SEQUENCE [LARGE SCALE GENOMIC DNA]</scope>
    <source>
        <strain evidence="2">JCM 12165</strain>
    </source>
</reference>
<dbReference type="Proteomes" id="UP001597145">
    <property type="component" value="Unassembled WGS sequence"/>
</dbReference>
<dbReference type="EMBL" id="JBHUCP010000045">
    <property type="protein sequence ID" value="MFD1534844.1"/>
    <property type="molecule type" value="Genomic_DNA"/>
</dbReference>
<dbReference type="InterPro" id="IPR011990">
    <property type="entry name" value="TPR-like_helical_dom_sf"/>
</dbReference>
<name>A0ABW4FWB7_9PSEU</name>
<gene>
    <name evidence="1" type="ORF">ACFSCY_36060</name>
</gene>
<dbReference type="SUPFAM" id="SSF48452">
    <property type="entry name" value="TPR-like"/>
    <property type="match status" value="1"/>
</dbReference>
<evidence type="ECO:0000313" key="2">
    <source>
        <dbReference type="Proteomes" id="UP001597145"/>
    </source>
</evidence>
<sequence length="268" mass="29491">MEYHSSQSQFSSRWGTVTDGQHLRATFRQGDTDAVSRMADAEVERSRAAGDPAGEVEGLYGLARVALRGGDLEQAADLAKHALAVAQRAGERRLEERPRHVLAAVARLSGDHERARDLYEASIELNRVLGQDEHVHSEYHNLALVELHLGNVERARQLIAESRERVFRAGYRDFLPYLGLAGAALASEDGDMPLAARLIGFTDQAFADLGQVPDPDDARELDGIRIRVSAVLERDAFESECATGAAWTLMRAFGRTWPGDTGRCPDEE</sequence>
<proteinExistence type="predicted"/>
<comment type="caution">
    <text evidence="1">The sequence shown here is derived from an EMBL/GenBank/DDBJ whole genome shotgun (WGS) entry which is preliminary data.</text>
</comment>
<dbReference type="Pfam" id="PF13424">
    <property type="entry name" value="TPR_12"/>
    <property type="match status" value="1"/>
</dbReference>
<keyword evidence="2" id="KW-1185">Reference proteome</keyword>
<organism evidence="1 2">
    <name type="scientific">Pseudonocardia aurantiaca</name>
    <dbReference type="NCBI Taxonomy" id="75290"/>
    <lineage>
        <taxon>Bacteria</taxon>
        <taxon>Bacillati</taxon>
        <taxon>Actinomycetota</taxon>
        <taxon>Actinomycetes</taxon>
        <taxon>Pseudonocardiales</taxon>
        <taxon>Pseudonocardiaceae</taxon>
        <taxon>Pseudonocardia</taxon>
    </lineage>
</organism>
<dbReference type="Gene3D" id="1.25.40.10">
    <property type="entry name" value="Tetratricopeptide repeat domain"/>
    <property type="match status" value="1"/>
</dbReference>